<dbReference type="SMART" id="SM01197">
    <property type="entry name" value="FANCL_C"/>
    <property type="match status" value="1"/>
</dbReference>
<evidence type="ECO:0000256" key="14">
    <source>
        <dbReference type="PROSITE-ProRule" id="PRU00175"/>
    </source>
</evidence>
<dbReference type="Gene3D" id="3.30.40.10">
    <property type="entry name" value="Zinc/RING finger domain, C3HC4 (zinc finger)"/>
    <property type="match status" value="1"/>
</dbReference>
<dbReference type="PROSITE" id="PS50089">
    <property type="entry name" value="ZF_RING_2"/>
    <property type="match status" value="1"/>
</dbReference>
<evidence type="ECO:0000256" key="7">
    <source>
        <dbReference type="ARBA" id="ARBA00022723"/>
    </source>
</evidence>
<accession>A0AAV3RU61</accession>
<protein>
    <recommendedName>
        <fullName evidence="4">RING-type E3 ubiquitin transferase</fullName>
        <ecNumber evidence="4">2.3.2.27</ecNumber>
    </recommendedName>
</protein>
<dbReference type="Proteomes" id="UP001454036">
    <property type="component" value="Unassembled WGS sequence"/>
</dbReference>
<comment type="similarity">
    <text evidence="13">Belongs to the RING-type zinc finger family. ATL subfamily.</text>
</comment>
<dbReference type="InterPro" id="IPR001841">
    <property type="entry name" value="Znf_RING"/>
</dbReference>
<evidence type="ECO:0000313" key="17">
    <source>
        <dbReference type="EMBL" id="GAA0185278.1"/>
    </source>
</evidence>
<keyword evidence="9" id="KW-0833">Ubl conjugation pathway</keyword>
<comment type="subcellular location">
    <subcellularLocation>
        <location evidence="2">Membrane</location>
        <topology evidence="2">Single-pass membrane protein</topology>
    </subcellularLocation>
</comment>
<evidence type="ECO:0000256" key="1">
    <source>
        <dbReference type="ARBA" id="ARBA00000900"/>
    </source>
</evidence>
<dbReference type="InterPro" id="IPR044600">
    <property type="entry name" value="ATL1/ATL16-like"/>
</dbReference>
<evidence type="ECO:0000256" key="2">
    <source>
        <dbReference type="ARBA" id="ARBA00004167"/>
    </source>
</evidence>
<dbReference type="InterPro" id="IPR013083">
    <property type="entry name" value="Znf_RING/FYVE/PHD"/>
</dbReference>
<evidence type="ECO:0000259" key="16">
    <source>
        <dbReference type="PROSITE" id="PS50089"/>
    </source>
</evidence>
<keyword evidence="7" id="KW-0479">Metal-binding</keyword>
<reference evidence="17 18" key="1">
    <citation type="submission" date="2024-01" db="EMBL/GenBank/DDBJ databases">
        <title>The complete chloroplast genome sequence of Lithospermum erythrorhizon: insights into the phylogenetic relationship among Boraginaceae species and the maternal lineages of purple gromwells.</title>
        <authorList>
            <person name="Okada T."/>
            <person name="Watanabe K."/>
        </authorList>
    </citation>
    <scope>NUCLEOTIDE SEQUENCE [LARGE SCALE GENOMIC DNA]</scope>
</reference>
<gene>
    <name evidence="17" type="ORF">LIER_32566</name>
</gene>
<keyword evidence="18" id="KW-1185">Reference proteome</keyword>
<keyword evidence="12 15" id="KW-0472">Membrane</keyword>
<evidence type="ECO:0000256" key="13">
    <source>
        <dbReference type="ARBA" id="ARBA00024209"/>
    </source>
</evidence>
<keyword evidence="5" id="KW-0808">Transferase</keyword>
<keyword evidence="10" id="KW-0862">Zinc</keyword>
<name>A0AAV3RU61_LITER</name>
<evidence type="ECO:0000256" key="5">
    <source>
        <dbReference type="ARBA" id="ARBA00022679"/>
    </source>
</evidence>
<dbReference type="GO" id="GO:0016020">
    <property type="term" value="C:membrane"/>
    <property type="evidence" value="ECO:0007669"/>
    <property type="project" value="UniProtKB-SubCell"/>
</dbReference>
<evidence type="ECO:0000256" key="9">
    <source>
        <dbReference type="ARBA" id="ARBA00022786"/>
    </source>
</evidence>
<evidence type="ECO:0000256" key="3">
    <source>
        <dbReference type="ARBA" id="ARBA00004906"/>
    </source>
</evidence>
<sequence length="345" mass="38692">MKHRKLFQPITTNQSLVCPDVCDSDCPYDCYPYPDTYALPPPPIPQPLLPPPPPPKLSSHNISPYIIIASTFFGITLLLIIYYIIFIKNCFRSNSNDQDDSDSDSSNDIRLPTTDHPIWYIRTVGLQPSIINSITVFNFKKGDSLIDGTDCSICLNEFQEGELLRLLPKCNHAFHIPCIDTWLRSHTTCPVCRAGIVVVSAPTSFPPTAQNHVIPVEITESSEPEDSNNNENLENVDIQAESSSALEIQDSGVNREKLVKRCVSADSFPMSMIKLEIVNLQVNGENQESPFNQRRDICSTSRIHQRINEAAPSSYRDVRVKRSFSYGGRSFLSRLPQNANLVLPL</sequence>
<comment type="catalytic activity">
    <reaction evidence="1">
        <text>S-ubiquitinyl-[E2 ubiquitin-conjugating enzyme]-L-cysteine + [acceptor protein]-L-lysine = [E2 ubiquitin-conjugating enzyme]-L-cysteine + N(6)-ubiquitinyl-[acceptor protein]-L-lysine.</text>
        <dbReference type="EC" id="2.3.2.27"/>
    </reaction>
</comment>
<evidence type="ECO:0000256" key="4">
    <source>
        <dbReference type="ARBA" id="ARBA00012483"/>
    </source>
</evidence>
<comment type="pathway">
    <text evidence="3">Protein modification; protein ubiquitination.</text>
</comment>
<evidence type="ECO:0000256" key="11">
    <source>
        <dbReference type="ARBA" id="ARBA00022989"/>
    </source>
</evidence>
<dbReference type="SUPFAM" id="SSF57850">
    <property type="entry name" value="RING/U-box"/>
    <property type="match status" value="1"/>
</dbReference>
<dbReference type="GO" id="GO:0008270">
    <property type="term" value="F:zinc ion binding"/>
    <property type="evidence" value="ECO:0007669"/>
    <property type="project" value="UniProtKB-KW"/>
</dbReference>
<dbReference type="EC" id="2.3.2.27" evidence="4"/>
<evidence type="ECO:0000256" key="10">
    <source>
        <dbReference type="ARBA" id="ARBA00022833"/>
    </source>
</evidence>
<organism evidence="17 18">
    <name type="scientific">Lithospermum erythrorhizon</name>
    <name type="common">Purple gromwell</name>
    <name type="synonym">Lithospermum officinale var. erythrorhizon</name>
    <dbReference type="NCBI Taxonomy" id="34254"/>
    <lineage>
        <taxon>Eukaryota</taxon>
        <taxon>Viridiplantae</taxon>
        <taxon>Streptophyta</taxon>
        <taxon>Embryophyta</taxon>
        <taxon>Tracheophyta</taxon>
        <taxon>Spermatophyta</taxon>
        <taxon>Magnoliopsida</taxon>
        <taxon>eudicotyledons</taxon>
        <taxon>Gunneridae</taxon>
        <taxon>Pentapetalae</taxon>
        <taxon>asterids</taxon>
        <taxon>lamiids</taxon>
        <taxon>Boraginales</taxon>
        <taxon>Boraginaceae</taxon>
        <taxon>Boraginoideae</taxon>
        <taxon>Lithospermeae</taxon>
        <taxon>Lithospermum</taxon>
    </lineage>
</organism>
<dbReference type="PANTHER" id="PTHR46913:SF19">
    <property type="entry name" value="RING-TYPE E3 UBIQUITIN TRANSFERASE"/>
    <property type="match status" value="1"/>
</dbReference>
<keyword evidence="6 15" id="KW-0812">Transmembrane</keyword>
<dbReference type="AlphaFoldDB" id="A0AAV3RU61"/>
<dbReference type="GO" id="GO:0061630">
    <property type="term" value="F:ubiquitin protein ligase activity"/>
    <property type="evidence" value="ECO:0007669"/>
    <property type="project" value="UniProtKB-EC"/>
</dbReference>
<feature type="transmembrane region" description="Helical" evidence="15">
    <location>
        <begin position="65"/>
        <end position="85"/>
    </location>
</feature>
<evidence type="ECO:0000313" key="18">
    <source>
        <dbReference type="Proteomes" id="UP001454036"/>
    </source>
</evidence>
<dbReference type="GO" id="GO:0016567">
    <property type="term" value="P:protein ubiquitination"/>
    <property type="evidence" value="ECO:0007669"/>
    <property type="project" value="InterPro"/>
</dbReference>
<comment type="caution">
    <text evidence="17">The sequence shown here is derived from an EMBL/GenBank/DDBJ whole genome shotgun (WGS) entry which is preliminary data.</text>
</comment>
<dbReference type="CDD" id="cd16461">
    <property type="entry name" value="RING-H2_EL5-like"/>
    <property type="match status" value="1"/>
</dbReference>
<dbReference type="SMART" id="SM00184">
    <property type="entry name" value="RING"/>
    <property type="match status" value="1"/>
</dbReference>
<dbReference type="FunFam" id="3.30.40.10:FF:000187">
    <property type="entry name" value="E3 ubiquitin-protein ligase ATL6"/>
    <property type="match status" value="1"/>
</dbReference>
<dbReference type="Pfam" id="PF13639">
    <property type="entry name" value="zf-RING_2"/>
    <property type="match status" value="1"/>
</dbReference>
<dbReference type="EMBL" id="BAABME010012574">
    <property type="protein sequence ID" value="GAA0185278.1"/>
    <property type="molecule type" value="Genomic_DNA"/>
</dbReference>
<proteinExistence type="inferred from homology"/>
<keyword evidence="11 15" id="KW-1133">Transmembrane helix</keyword>
<keyword evidence="8 14" id="KW-0863">Zinc-finger</keyword>
<evidence type="ECO:0000256" key="6">
    <source>
        <dbReference type="ARBA" id="ARBA00022692"/>
    </source>
</evidence>
<feature type="domain" description="RING-type" evidence="16">
    <location>
        <begin position="151"/>
        <end position="193"/>
    </location>
</feature>
<evidence type="ECO:0000256" key="12">
    <source>
        <dbReference type="ARBA" id="ARBA00023136"/>
    </source>
</evidence>
<dbReference type="PANTHER" id="PTHR46913">
    <property type="entry name" value="RING-H2 FINGER PROTEIN ATL16"/>
    <property type="match status" value="1"/>
</dbReference>
<evidence type="ECO:0000256" key="15">
    <source>
        <dbReference type="SAM" id="Phobius"/>
    </source>
</evidence>
<evidence type="ECO:0000256" key="8">
    <source>
        <dbReference type="ARBA" id="ARBA00022771"/>
    </source>
</evidence>